<dbReference type="CDD" id="cd21631">
    <property type="entry name" value="RHH_CopG_NikR-like"/>
    <property type="match status" value="1"/>
</dbReference>
<comment type="caution">
    <text evidence="3">The sequence shown here is derived from an EMBL/GenBank/DDBJ whole genome shotgun (WGS) entry which is preliminary data.</text>
</comment>
<name>A0ABW2QE36_9BURK</name>
<dbReference type="RefSeq" id="WP_382203200.1">
    <property type="nucleotide sequence ID" value="NZ_JBHTCA010000002.1"/>
</dbReference>
<keyword evidence="4" id="KW-1185">Reference proteome</keyword>
<gene>
    <name evidence="3" type="ORF">ACFQPB_02550</name>
</gene>
<dbReference type="SUPFAM" id="SSF47598">
    <property type="entry name" value="Ribbon-helix-helix"/>
    <property type="match status" value="1"/>
</dbReference>
<evidence type="ECO:0000259" key="2">
    <source>
        <dbReference type="Pfam" id="PF01402"/>
    </source>
</evidence>
<dbReference type="InterPro" id="IPR010985">
    <property type="entry name" value="Ribbon_hlx_hlx"/>
</dbReference>
<evidence type="ECO:0000313" key="3">
    <source>
        <dbReference type="EMBL" id="MFC7407734.1"/>
    </source>
</evidence>
<protein>
    <submittedName>
        <fullName evidence="3">Ribbon-helix-helix domain-containing protein</fullName>
    </submittedName>
</protein>
<proteinExistence type="predicted"/>
<sequence>MHFNIYLDDQTGQRLTEAAQQAGENRNAVIRRAVQEWLARRHQPQWPAAVLSHTGSPDMPPFEAGRTDLAPALDDPLA</sequence>
<accession>A0ABW2QE36</accession>
<dbReference type="Pfam" id="PF01402">
    <property type="entry name" value="RHH_1"/>
    <property type="match status" value="1"/>
</dbReference>
<dbReference type="EMBL" id="JBHTCA010000002">
    <property type="protein sequence ID" value="MFC7407734.1"/>
    <property type="molecule type" value="Genomic_DNA"/>
</dbReference>
<feature type="domain" description="Ribbon-helix-helix protein CopG" evidence="2">
    <location>
        <begin position="3"/>
        <end position="40"/>
    </location>
</feature>
<evidence type="ECO:0000256" key="1">
    <source>
        <dbReference type="SAM" id="MobiDB-lite"/>
    </source>
</evidence>
<organism evidence="3 4">
    <name type="scientific">Hydrogenophaga atypica</name>
    <dbReference type="NCBI Taxonomy" id="249409"/>
    <lineage>
        <taxon>Bacteria</taxon>
        <taxon>Pseudomonadati</taxon>
        <taxon>Pseudomonadota</taxon>
        <taxon>Betaproteobacteria</taxon>
        <taxon>Burkholderiales</taxon>
        <taxon>Comamonadaceae</taxon>
        <taxon>Hydrogenophaga</taxon>
    </lineage>
</organism>
<dbReference type="Proteomes" id="UP001596501">
    <property type="component" value="Unassembled WGS sequence"/>
</dbReference>
<evidence type="ECO:0000313" key="4">
    <source>
        <dbReference type="Proteomes" id="UP001596501"/>
    </source>
</evidence>
<feature type="region of interest" description="Disordered" evidence="1">
    <location>
        <begin position="46"/>
        <end position="78"/>
    </location>
</feature>
<reference evidence="4" key="1">
    <citation type="journal article" date="2019" name="Int. J. Syst. Evol. Microbiol.">
        <title>The Global Catalogue of Microorganisms (GCM) 10K type strain sequencing project: providing services to taxonomists for standard genome sequencing and annotation.</title>
        <authorList>
            <consortium name="The Broad Institute Genomics Platform"/>
            <consortium name="The Broad Institute Genome Sequencing Center for Infectious Disease"/>
            <person name="Wu L."/>
            <person name="Ma J."/>
        </authorList>
    </citation>
    <scope>NUCLEOTIDE SEQUENCE [LARGE SCALE GENOMIC DNA]</scope>
    <source>
        <strain evidence="4">CGMCC 1.12371</strain>
    </source>
</reference>
<dbReference type="InterPro" id="IPR002145">
    <property type="entry name" value="CopG"/>
</dbReference>